<comment type="caution">
    <text evidence="1">The sequence shown here is derived from an EMBL/GenBank/DDBJ whole genome shotgun (WGS) entry which is preliminary data.</text>
</comment>
<reference evidence="1 2" key="1">
    <citation type="submission" date="2020-08" db="EMBL/GenBank/DDBJ databases">
        <title>Bridging the membrane lipid divide: bacteria of the FCB group superphylum have the potential to synthesize archaeal ether lipids.</title>
        <authorList>
            <person name="Villanueva L."/>
            <person name="Von Meijenfeldt F.A.B."/>
            <person name="Westbye A.B."/>
            <person name="Yadav S."/>
            <person name="Hopmans E.C."/>
            <person name="Dutilh B.E."/>
            <person name="Sinninghe Damste J.S."/>
        </authorList>
    </citation>
    <scope>NUCLEOTIDE SEQUENCE [LARGE SCALE GENOMIC DNA]</scope>
    <source>
        <strain evidence="1">NIOZ-UU47</strain>
    </source>
</reference>
<evidence type="ECO:0000313" key="2">
    <source>
        <dbReference type="Proteomes" id="UP000614424"/>
    </source>
</evidence>
<evidence type="ECO:0000313" key="1">
    <source>
        <dbReference type="EMBL" id="MBC8318471.1"/>
    </source>
</evidence>
<dbReference type="AlphaFoldDB" id="A0A8J6TDA2"/>
<protein>
    <submittedName>
        <fullName evidence="1">Uncharacterized protein</fullName>
    </submittedName>
</protein>
<gene>
    <name evidence="1" type="ORF">H8E41_11240</name>
</gene>
<proteinExistence type="predicted"/>
<dbReference type="EMBL" id="JACNJZ010000165">
    <property type="protein sequence ID" value="MBC8318471.1"/>
    <property type="molecule type" value="Genomic_DNA"/>
</dbReference>
<sequence length="94" mass="10551">MNFSLKFSADAEASPPDWEKAAEILSGWAQNHQVTIPFPLTALLPCPELLVDISPSEIDILSLFDSLTEPFYDMDINIEIERHSFPLLETSNES</sequence>
<organism evidence="1 2">
    <name type="scientific">Candidatus Desulfobia pelagia</name>
    <dbReference type="NCBI Taxonomy" id="2841692"/>
    <lineage>
        <taxon>Bacteria</taxon>
        <taxon>Pseudomonadati</taxon>
        <taxon>Thermodesulfobacteriota</taxon>
        <taxon>Desulfobulbia</taxon>
        <taxon>Desulfobulbales</taxon>
        <taxon>Desulfobulbaceae</taxon>
        <taxon>Candidatus Desulfobia</taxon>
    </lineage>
</organism>
<accession>A0A8J6TDA2</accession>
<name>A0A8J6TDA2_9BACT</name>
<dbReference type="Proteomes" id="UP000614424">
    <property type="component" value="Unassembled WGS sequence"/>
</dbReference>